<proteinExistence type="predicted"/>
<dbReference type="AlphaFoldDB" id="A0A9W7GSS1"/>
<protein>
    <submittedName>
        <fullName evidence="1">Uncharacterized protein</fullName>
    </submittedName>
</protein>
<dbReference type="OrthoDB" id="445712at2759"/>
<dbReference type="EMBL" id="BSYR01000001">
    <property type="protein sequence ID" value="GMI63340.1"/>
    <property type="molecule type" value="Genomic_DNA"/>
</dbReference>
<evidence type="ECO:0000313" key="2">
    <source>
        <dbReference type="Proteomes" id="UP001165190"/>
    </source>
</evidence>
<dbReference type="Proteomes" id="UP001165190">
    <property type="component" value="Unassembled WGS sequence"/>
</dbReference>
<reference evidence="1" key="1">
    <citation type="submission" date="2023-05" db="EMBL/GenBank/DDBJ databases">
        <title>Genome and transcriptome analyses reveal genes involved in the formation of fine ridges on petal epidermal cells in Hibiscus trionum.</title>
        <authorList>
            <person name="Koshimizu S."/>
            <person name="Masuda S."/>
            <person name="Ishii T."/>
            <person name="Shirasu K."/>
            <person name="Hoshino A."/>
            <person name="Arita M."/>
        </authorList>
    </citation>
    <scope>NUCLEOTIDE SEQUENCE</scope>
    <source>
        <strain evidence="1">Hamamatsu line</strain>
    </source>
</reference>
<accession>A0A9W7GSS1</accession>
<keyword evidence="2" id="KW-1185">Reference proteome</keyword>
<organism evidence="1 2">
    <name type="scientific">Hibiscus trionum</name>
    <name type="common">Flower of an hour</name>
    <dbReference type="NCBI Taxonomy" id="183268"/>
    <lineage>
        <taxon>Eukaryota</taxon>
        <taxon>Viridiplantae</taxon>
        <taxon>Streptophyta</taxon>
        <taxon>Embryophyta</taxon>
        <taxon>Tracheophyta</taxon>
        <taxon>Spermatophyta</taxon>
        <taxon>Magnoliopsida</taxon>
        <taxon>eudicotyledons</taxon>
        <taxon>Gunneridae</taxon>
        <taxon>Pentapetalae</taxon>
        <taxon>rosids</taxon>
        <taxon>malvids</taxon>
        <taxon>Malvales</taxon>
        <taxon>Malvaceae</taxon>
        <taxon>Malvoideae</taxon>
        <taxon>Hibiscus</taxon>
    </lineage>
</organism>
<evidence type="ECO:0000313" key="1">
    <source>
        <dbReference type="EMBL" id="GMI63340.1"/>
    </source>
</evidence>
<comment type="caution">
    <text evidence="1">The sequence shown here is derived from an EMBL/GenBank/DDBJ whole genome shotgun (WGS) entry which is preliminary data.</text>
</comment>
<gene>
    <name evidence="1" type="ORF">HRI_000003300</name>
</gene>
<sequence>MAIFMRAKKFFSACLKSFTRFQRCNHTSLGERSLQAELYSEMAPAANPNLQPIDTSKWKKIPSDLGSNPLAIVF</sequence>
<name>A0A9W7GSS1_HIBTR</name>